<proteinExistence type="predicted"/>
<dbReference type="Proteomes" id="UP000887579">
    <property type="component" value="Unplaced"/>
</dbReference>
<accession>A0AC34GQW8</accession>
<reference evidence="2" key="1">
    <citation type="submission" date="2022-11" db="UniProtKB">
        <authorList>
            <consortium name="WormBaseParasite"/>
        </authorList>
    </citation>
    <scope>IDENTIFICATION</scope>
</reference>
<evidence type="ECO:0000313" key="1">
    <source>
        <dbReference type="Proteomes" id="UP000887579"/>
    </source>
</evidence>
<dbReference type="WBParaSite" id="ES5_v2.g694.t1">
    <property type="protein sequence ID" value="ES5_v2.g694.t1"/>
    <property type="gene ID" value="ES5_v2.g694"/>
</dbReference>
<protein>
    <submittedName>
        <fullName evidence="2">Uncharacterized protein</fullName>
    </submittedName>
</protein>
<organism evidence="1 2">
    <name type="scientific">Panagrolaimus sp. ES5</name>
    <dbReference type="NCBI Taxonomy" id="591445"/>
    <lineage>
        <taxon>Eukaryota</taxon>
        <taxon>Metazoa</taxon>
        <taxon>Ecdysozoa</taxon>
        <taxon>Nematoda</taxon>
        <taxon>Chromadorea</taxon>
        <taxon>Rhabditida</taxon>
        <taxon>Tylenchina</taxon>
        <taxon>Panagrolaimomorpha</taxon>
        <taxon>Panagrolaimoidea</taxon>
        <taxon>Panagrolaimidae</taxon>
        <taxon>Panagrolaimus</taxon>
    </lineage>
</organism>
<sequence>DSVPSIQAPTLSMSHNANNLDSGHPSSNSAEQSMSPDWSHAGIYHVTQRPTMSPPLPPINNNDNIDKSQRIIGYESSIIEDVKRHSVPNYQLSGYNPHRGTLLSHGTAFSSIPPPSSLPHQPQSLQIHEREFSHGISLSAAAAIPLLNSFPIQQTSSSSTRFLAQPPPLPDYAIPSDSNNHYFSPDDYGLKLRSPTSPIMGYETQTTKHESTQFDSKPPPTAPIILSNQGLLV</sequence>
<name>A0AC34GQW8_9BILA</name>
<evidence type="ECO:0000313" key="2">
    <source>
        <dbReference type="WBParaSite" id="ES5_v2.g694.t1"/>
    </source>
</evidence>